<organism evidence="1 2">
    <name type="scientific">Intestinimonas massiliensis</name>
    <name type="common">ex Afouda et al. 2020</name>
    <dbReference type="NCBI Taxonomy" id="1673721"/>
    <lineage>
        <taxon>Bacteria</taxon>
        <taxon>Bacillati</taxon>
        <taxon>Bacillota</taxon>
        <taxon>Clostridia</taxon>
        <taxon>Eubacteriales</taxon>
        <taxon>Intestinimonas</taxon>
    </lineage>
</organism>
<dbReference type="RefSeq" id="WP_238074338.1">
    <property type="nucleotide sequence ID" value="NZ_JAKNJB010000020.1"/>
</dbReference>
<evidence type="ECO:0000313" key="2">
    <source>
        <dbReference type="Proteomes" id="UP001200313"/>
    </source>
</evidence>
<name>A0ABS9MAB0_9FIRM</name>
<dbReference type="Proteomes" id="UP001200313">
    <property type="component" value="Unassembled WGS sequence"/>
</dbReference>
<protein>
    <submittedName>
        <fullName evidence="1">Uncharacterized protein</fullName>
    </submittedName>
</protein>
<gene>
    <name evidence="1" type="ORF">L0P79_11735</name>
</gene>
<accession>A0ABS9MAB0</accession>
<reference evidence="1 2" key="1">
    <citation type="submission" date="2022-01" db="EMBL/GenBank/DDBJ databases">
        <title>Collection of gut derived symbiotic bacterial strains cultured from healthy donors.</title>
        <authorList>
            <person name="Lin H."/>
            <person name="Kohout C."/>
            <person name="Waligurski E."/>
            <person name="Pamer E.G."/>
        </authorList>
    </citation>
    <scope>NUCLEOTIDE SEQUENCE [LARGE SCALE GENOMIC DNA]</scope>
    <source>
        <strain evidence="1 2">DFI.3.7</strain>
    </source>
</reference>
<proteinExistence type="predicted"/>
<evidence type="ECO:0000313" key="1">
    <source>
        <dbReference type="EMBL" id="MCG4527746.1"/>
    </source>
</evidence>
<keyword evidence="2" id="KW-1185">Reference proteome</keyword>
<dbReference type="EMBL" id="JAKNJB010000020">
    <property type="protein sequence ID" value="MCG4527746.1"/>
    <property type="molecule type" value="Genomic_DNA"/>
</dbReference>
<sequence>MAKTAVSREIAPQVCVLPKAFSGRLASPSFPMHQSSTVAVILKDGKFPSQALNESFTMAGILMRYRPSLVFLSGIILPGNQKNAYLWADILMAATSSMTEQLAKTGKSIENRQYGTNLETGIRIHGF</sequence>
<comment type="caution">
    <text evidence="1">The sequence shown here is derived from an EMBL/GenBank/DDBJ whole genome shotgun (WGS) entry which is preliminary data.</text>
</comment>